<comment type="caution">
    <text evidence="2">The sequence shown here is derived from an EMBL/GenBank/DDBJ whole genome shotgun (WGS) entry which is preliminary data.</text>
</comment>
<evidence type="ECO:0000313" key="2">
    <source>
        <dbReference type="EMBL" id="CAH2103197.1"/>
    </source>
</evidence>
<feature type="compositionally biased region" description="Basic and acidic residues" evidence="1">
    <location>
        <begin position="90"/>
        <end position="108"/>
    </location>
</feature>
<reference evidence="2" key="1">
    <citation type="submission" date="2022-03" db="EMBL/GenBank/DDBJ databases">
        <authorList>
            <person name="Tunstrom K."/>
        </authorList>
    </citation>
    <scope>NUCLEOTIDE SEQUENCE</scope>
</reference>
<feature type="compositionally biased region" description="Low complexity" evidence="1">
    <location>
        <begin position="76"/>
        <end position="85"/>
    </location>
</feature>
<feature type="compositionally biased region" description="Basic and acidic residues" evidence="1">
    <location>
        <begin position="1"/>
        <end position="12"/>
    </location>
</feature>
<gene>
    <name evidence="2" type="ORF">EEDITHA_LOCUS17740</name>
</gene>
<evidence type="ECO:0000313" key="3">
    <source>
        <dbReference type="Proteomes" id="UP001153954"/>
    </source>
</evidence>
<protein>
    <submittedName>
        <fullName evidence="2">Uncharacterized protein</fullName>
    </submittedName>
</protein>
<dbReference type="EMBL" id="CAKOGL010000026">
    <property type="protein sequence ID" value="CAH2103197.1"/>
    <property type="molecule type" value="Genomic_DNA"/>
</dbReference>
<keyword evidence="3" id="KW-1185">Reference proteome</keyword>
<organism evidence="2 3">
    <name type="scientific">Euphydryas editha</name>
    <name type="common">Edith's checkerspot</name>
    <dbReference type="NCBI Taxonomy" id="104508"/>
    <lineage>
        <taxon>Eukaryota</taxon>
        <taxon>Metazoa</taxon>
        <taxon>Ecdysozoa</taxon>
        <taxon>Arthropoda</taxon>
        <taxon>Hexapoda</taxon>
        <taxon>Insecta</taxon>
        <taxon>Pterygota</taxon>
        <taxon>Neoptera</taxon>
        <taxon>Endopterygota</taxon>
        <taxon>Lepidoptera</taxon>
        <taxon>Glossata</taxon>
        <taxon>Ditrysia</taxon>
        <taxon>Papilionoidea</taxon>
        <taxon>Nymphalidae</taxon>
        <taxon>Nymphalinae</taxon>
        <taxon>Euphydryas</taxon>
    </lineage>
</organism>
<dbReference type="AlphaFoldDB" id="A0AAU9UVR7"/>
<evidence type="ECO:0000256" key="1">
    <source>
        <dbReference type="SAM" id="MobiDB-lite"/>
    </source>
</evidence>
<proteinExistence type="predicted"/>
<name>A0AAU9UVR7_EUPED</name>
<feature type="compositionally biased region" description="Acidic residues" evidence="1">
    <location>
        <begin position="109"/>
        <end position="122"/>
    </location>
</feature>
<sequence length="138" mass="16033">MINTDENKKEVTRGAGFYNQRPDSNALCESLVSKLTENDDEKPKFNVKSVYHLGRDNSDEMSDTEELEKRDEESDSSSAPASPAPRKTPRAFEKSDYLYEKQKEKEALEESEDWSWEDEEFLQEDHVISKDTNNSYRP</sequence>
<accession>A0AAU9UVR7</accession>
<feature type="region of interest" description="Disordered" evidence="1">
    <location>
        <begin position="1"/>
        <end position="138"/>
    </location>
</feature>
<dbReference type="Proteomes" id="UP001153954">
    <property type="component" value="Unassembled WGS sequence"/>
</dbReference>